<dbReference type="PANTHER" id="PTHR35004:SF6">
    <property type="entry name" value="TRANSPOSASE"/>
    <property type="match status" value="1"/>
</dbReference>
<dbReference type="EMBL" id="JADEYR010000001">
    <property type="protein sequence ID" value="MBE9403024.1"/>
    <property type="molecule type" value="Genomic_DNA"/>
</dbReference>
<dbReference type="Gene3D" id="3.30.420.10">
    <property type="entry name" value="Ribonuclease H-like superfamily/Ribonuclease H"/>
    <property type="match status" value="1"/>
</dbReference>
<comment type="caution">
    <text evidence="2">The sequence shown here is derived from an EMBL/GenBank/DDBJ whole genome shotgun (WGS) entry which is preliminary data.</text>
</comment>
<dbReference type="InterPro" id="IPR047656">
    <property type="entry name" value="IS481-like_transpos"/>
</dbReference>
<dbReference type="PANTHER" id="PTHR35004">
    <property type="entry name" value="TRANSPOSASE RV3428C-RELATED"/>
    <property type="match status" value="1"/>
</dbReference>
<feature type="domain" description="Integrase catalytic" evidence="1">
    <location>
        <begin position="153"/>
        <end position="338"/>
    </location>
</feature>
<dbReference type="SUPFAM" id="SSF46689">
    <property type="entry name" value="Homeodomain-like"/>
    <property type="match status" value="1"/>
</dbReference>
<accession>A0ABR9VXV7</accession>
<evidence type="ECO:0000259" key="1">
    <source>
        <dbReference type="PROSITE" id="PS50994"/>
    </source>
</evidence>
<dbReference type="InterPro" id="IPR036397">
    <property type="entry name" value="RNaseH_sf"/>
</dbReference>
<dbReference type="Pfam" id="PF13683">
    <property type="entry name" value="rve_3"/>
    <property type="match status" value="1"/>
</dbReference>
<name>A0ABR9VXV7_9MICO</name>
<dbReference type="InterPro" id="IPR009057">
    <property type="entry name" value="Homeodomain-like_sf"/>
</dbReference>
<sequence length="365" mass="41442">MTHRNAPLTVLGRQRAVTEVLERGRPIAHVAAEFHIARATLSKWVARYRDRGSAGLVDHSSAPANRPSRLPAWVVELIEHWRRTNKWSAHRIARELADGRGFRCCVRTVTRWLDRLGLNQIRDITPDGADLRKPGKIIARYPGHMVHMDVKKVGKIPEGGGWWAHGRGSEKALASKRAHKQKVGYTYLHSMQDGFSRLAYTEALEDEKAATTIGFFHRARVFFAAHGITRITRLVTDNGANYTGKAFNRSTSAFIGRHQRTRAYTPRHNGKIERYQRLMSDECLYARRYESENQRREAIRVWNHHYNYCESLSGWSGTGWQGERRAASAPRPWLLQLFAPIGCVSMDMSGSGVGWPALARPTPMA</sequence>
<dbReference type="PROSITE" id="PS50994">
    <property type="entry name" value="INTEGRASE"/>
    <property type="match status" value="1"/>
</dbReference>
<proteinExistence type="predicted"/>
<evidence type="ECO:0000313" key="2">
    <source>
        <dbReference type="EMBL" id="MBE9403024.1"/>
    </source>
</evidence>
<evidence type="ECO:0000313" key="3">
    <source>
        <dbReference type="Proteomes" id="UP000644727"/>
    </source>
</evidence>
<reference evidence="2 3" key="1">
    <citation type="submission" date="2020-10" db="EMBL/GenBank/DDBJ databases">
        <title>Draft genome and description of Brachybacterium epidermidis sp nov.</title>
        <authorList>
            <person name="Boxberger M."/>
            <person name="La Scola B."/>
        </authorList>
    </citation>
    <scope>NUCLEOTIDE SEQUENCE [LARGE SCALE GENOMIC DNA]</scope>
    <source>
        <strain evidence="2 3">Marseille-Q2903</strain>
    </source>
</reference>
<dbReference type="Proteomes" id="UP000644727">
    <property type="component" value="Unassembled WGS sequence"/>
</dbReference>
<organism evidence="2 3">
    <name type="scientific">Brachybacterium epidermidis</name>
    <dbReference type="NCBI Taxonomy" id="2781983"/>
    <lineage>
        <taxon>Bacteria</taxon>
        <taxon>Bacillati</taxon>
        <taxon>Actinomycetota</taxon>
        <taxon>Actinomycetes</taxon>
        <taxon>Micrococcales</taxon>
        <taxon>Dermabacteraceae</taxon>
        <taxon>Brachybacterium</taxon>
    </lineage>
</organism>
<dbReference type="SUPFAM" id="SSF53098">
    <property type="entry name" value="Ribonuclease H-like"/>
    <property type="match status" value="1"/>
</dbReference>
<protein>
    <submittedName>
        <fullName evidence="2">IS481 family transposase</fullName>
    </submittedName>
</protein>
<dbReference type="InterPro" id="IPR012337">
    <property type="entry name" value="RNaseH-like_sf"/>
</dbReference>
<dbReference type="Pfam" id="PF13565">
    <property type="entry name" value="HTH_32"/>
    <property type="match status" value="1"/>
</dbReference>
<dbReference type="InterPro" id="IPR001584">
    <property type="entry name" value="Integrase_cat-core"/>
</dbReference>
<dbReference type="NCBIfam" id="NF033577">
    <property type="entry name" value="transpos_IS481"/>
    <property type="match status" value="1"/>
</dbReference>
<keyword evidence="3" id="KW-1185">Reference proteome</keyword>
<gene>
    <name evidence="2" type="ORF">IOE58_02005</name>
</gene>